<evidence type="ECO:0000256" key="4">
    <source>
        <dbReference type="PROSITE-ProRule" id="PRU00510"/>
    </source>
</evidence>
<protein>
    <recommendedName>
        <fullName evidence="5">Zinc finger DksA/TraR C4-type domain-containing protein</fullName>
    </recommendedName>
</protein>
<sequence length="114" mass="12365">MKPDNRQQLKQKILDEIEAQKTLIQSLTETSKPVAPDNAIGRLTRMEAIVSKGVSEASLNSAQIKLSKLETALAKVEDPDFGLCLRCGEPIPHGRIMLMPESTCCVACASGNSR</sequence>
<gene>
    <name evidence="6" type="ORF">G3M70_02685</name>
</gene>
<dbReference type="PANTHER" id="PTHR33823">
    <property type="entry name" value="RNA POLYMERASE-BINDING TRANSCRIPTION FACTOR DKSA-RELATED"/>
    <property type="match status" value="1"/>
</dbReference>
<evidence type="ECO:0000256" key="3">
    <source>
        <dbReference type="ARBA" id="ARBA00022833"/>
    </source>
</evidence>
<evidence type="ECO:0000313" key="6">
    <source>
        <dbReference type="EMBL" id="QPJ60851.1"/>
    </source>
</evidence>
<dbReference type="Proteomes" id="UP000594688">
    <property type="component" value="Chromosome"/>
</dbReference>
<feature type="zinc finger region" description="dksA C4-type" evidence="4">
    <location>
        <begin position="84"/>
        <end position="108"/>
    </location>
</feature>
<accession>A0A7T0BTV9</accession>
<dbReference type="Pfam" id="PF01258">
    <property type="entry name" value="zf-dskA_traR"/>
    <property type="match status" value="1"/>
</dbReference>
<name>A0A7T0BTV9_9BACT</name>
<dbReference type="PROSITE" id="PS51128">
    <property type="entry name" value="ZF_DKSA_2"/>
    <property type="match status" value="1"/>
</dbReference>
<evidence type="ECO:0000256" key="1">
    <source>
        <dbReference type="ARBA" id="ARBA00022723"/>
    </source>
</evidence>
<dbReference type="InterPro" id="IPR000962">
    <property type="entry name" value="Znf_DskA_TraR"/>
</dbReference>
<dbReference type="GO" id="GO:0008270">
    <property type="term" value="F:zinc ion binding"/>
    <property type="evidence" value="ECO:0007669"/>
    <property type="project" value="UniProtKB-KW"/>
</dbReference>
<organism evidence="6 7">
    <name type="scientific">Candidatus Nitronauta litoralis</name>
    <dbReference type="NCBI Taxonomy" id="2705533"/>
    <lineage>
        <taxon>Bacteria</taxon>
        <taxon>Pseudomonadati</taxon>
        <taxon>Nitrospinota/Tectimicrobiota group</taxon>
        <taxon>Nitrospinota</taxon>
        <taxon>Nitrospinia</taxon>
        <taxon>Nitrospinales</taxon>
        <taxon>Nitrospinaceae</taxon>
        <taxon>Candidatus Nitronauta</taxon>
    </lineage>
</organism>
<evidence type="ECO:0000259" key="5">
    <source>
        <dbReference type="Pfam" id="PF01258"/>
    </source>
</evidence>
<keyword evidence="2" id="KW-0863">Zinc-finger</keyword>
<dbReference type="SUPFAM" id="SSF57716">
    <property type="entry name" value="Glucocorticoid receptor-like (DNA-binding domain)"/>
    <property type="match status" value="1"/>
</dbReference>
<reference evidence="6 7" key="1">
    <citation type="submission" date="2020-02" db="EMBL/GenBank/DDBJ databases">
        <title>Genomic and physiological characterization of two novel Nitrospinaceae genera.</title>
        <authorList>
            <person name="Mueller A.J."/>
            <person name="Jung M.-Y."/>
            <person name="Strachan C.R."/>
            <person name="Herbold C.W."/>
            <person name="Kirkegaard R.H."/>
            <person name="Daims H."/>
        </authorList>
    </citation>
    <scope>NUCLEOTIDE SEQUENCE [LARGE SCALE GENOMIC DNA]</scope>
    <source>
        <strain evidence="6">EB</strain>
    </source>
</reference>
<keyword evidence="3" id="KW-0862">Zinc</keyword>
<dbReference type="EMBL" id="CP048685">
    <property type="protein sequence ID" value="QPJ60851.1"/>
    <property type="molecule type" value="Genomic_DNA"/>
</dbReference>
<keyword evidence="1" id="KW-0479">Metal-binding</keyword>
<dbReference type="Gene3D" id="1.20.120.910">
    <property type="entry name" value="DksA, coiled-coil domain"/>
    <property type="match status" value="1"/>
</dbReference>
<evidence type="ECO:0000313" key="7">
    <source>
        <dbReference type="Proteomes" id="UP000594688"/>
    </source>
</evidence>
<evidence type="ECO:0000256" key="2">
    <source>
        <dbReference type="ARBA" id="ARBA00022771"/>
    </source>
</evidence>
<feature type="domain" description="Zinc finger DksA/TraR C4-type" evidence="5">
    <location>
        <begin position="80"/>
        <end position="111"/>
    </location>
</feature>
<dbReference type="AlphaFoldDB" id="A0A7T0BTV9"/>
<dbReference type="PANTHER" id="PTHR33823:SF4">
    <property type="entry name" value="GENERAL STRESS PROTEIN 16O"/>
    <property type="match status" value="1"/>
</dbReference>
<dbReference type="KEGG" id="nli:G3M70_02685"/>
<proteinExistence type="predicted"/>